<reference evidence="1 2" key="1">
    <citation type="journal article" date="2009" name="Stand. Genomic Sci.">
        <title>Complete genome sequence of Catenulispora acidiphila type strain (ID 139908).</title>
        <authorList>
            <person name="Copeland A."/>
            <person name="Lapidus A."/>
            <person name="Glavina Del Rio T."/>
            <person name="Nolan M."/>
            <person name="Lucas S."/>
            <person name="Chen F."/>
            <person name="Tice H."/>
            <person name="Cheng J.F."/>
            <person name="Bruce D."/>
            <person name="Goodwin L."/>
            <person name="Pitluck S."/>
            <person name="Mikhailova N."/>
            <person name="Pati A."/>
            <person name="Ivanova N."/>
            <person name="Mavromatis K."/>
            <person name="Chen A."/>
            <person name="Palaniappan K."/>
            <person name="Chain P."/>
            <person name="Land M."/>
            <person name="Hauser L."/>
            <person name="Chang Y.J."/>
            <person name="Jeffries C.D."/>
            <person name="Chertkov O."/>
            <person name="Brettin T."/>
            <person name="Detter J.C."/>
            <person name="Han C."/>
            <person name="Ali Z."/>
            <person name="Tindall B.J."/>
            <person name="Goker M."/>
            <person name="Bristow J."/>
            <person name="Eisen J.A."/>
            <person name="Markowitz V."/>
            <person name="Hugenholtz P."/>
            <person name="Kyrpides N.C."/>
            <person name="Klenk H.P."/>
        </authorList>
    </citation>
    <scope>NUCLEOTIDE SEQUENCE [LARGE SCALE GENOMIC DNA]</scope>
    <source>
        <strain evidence="2">DSM 44928 / JCM 14897 / NBRC 102108 / NRRL B-24433 / ID139908</strain>
    </source>
</reference>
<dbReference type="InterPro" id="IPR050155">
    <property type="entry name" value="HAD-like_hydrolase_sf"/>
</dbReference>
<proteinExistence type="predicted"/>
<dbReference type="STRING" id="479433.Caci_7316"/>
<evidence type="ECO:0000313" key="1">
    <source>
        <dbReference type="EMBL" id="ACU76145.1"/>
    </source>
</evidence>
<dbReference type="SFLD" id="SFLDS00003">
    <property type="entry name" value="Haloacid_Dehalogenase"/>
    <property type="match status" value="1"/>
</dbReference>
<dbReference type="RefSeq" id="WP_015795873.1">
    <property type="nucleotide sequence ID" value="NC_013131.1"/>
</dbReference>
<keyword evidence="2" id="KW-1185">Reference proteome</keyword>
<dbReference type="InterPro" id="IPR023198">
    <property type="entry name" value="PGP-like_dom2"/>
</dbReference>
<dbReference type="Gene3D" id="3.40.50.1000">
    <property type="entry name" value="HAD superfamily/HAD-like"/>
    <property type="match status" value="1"/>
</dbReference>
<dbReference type="PANTHER" id="PTHR43434:SF1">
    <property type="entry name" value="PHOSPHOGLYCOLATE PHOSPHATASE"/>
    <property type="match status" value="1"/>
</dbReference>
<dbReference type="EMBL" id="CP001700">
    <property type="protein sequence ID" value="ACU76145.1"/>
    <property type="molecule type" value="Genomic_DNA"/>
</dbReference>
<keyword evidence="1" id="KW-0378">Hydrolase</keyword>
<name>C7Q8F7_CATAD</name>
<dbReference type="KEGG" id="cai:Caci_7316"/>
<sequence>MAKQSSLLILWDIDHTLVSISGVSRDIYAQAFEQVVGRQMEHLADMTGRTEEAIIRETLELNGVDPGTSFEAFYEALEMAAHSLEPAMREHGQALPGAREAIAGFAAEGYTQAVVTGNIRSIAKTKLEAFDLQEHIDFEIGGYGDDGSDRAELVRLAIQRTEAKYNRGFKAEHAVVIGDTPHDVRGALDNRALAVGVATGSSSVEELAAADADVVVPDLVGICEVLGRP</sequence>
<protein>
    <submittedName>
        <fullName evidence="1">Haloacid dehalogenase domain protein hydrolase</fullName>
    </submittedName>
</protein>
<dbReference type="Proteomes" id="UP000000851">
    <property type="component" value="Chromosome"/>
</dbReference>
<dbReference type="AlphaFoldDB" id="C7Q8F7"/>
<dbReference type="SUPFAM" id="SSF56784">
    <property type="entry name" value="HAD-like"/>
    <property type="match status" value="1"/>
</dbReference>
<evidence type="ECO:0000313" key="2">
    <source>
        <dbReference type="Proteomes" id="UP000000851"/>
    </source>
</evidence>
<dbReference type="GO" id="GO:0008967">
    <property type="term" value="F:phosphoglycolate phosphatase activity"/>
    <property type="evidence" value="ECO:0007669"/>
    <property type="project" value="TreeGrafter"/>
</dbReference>
<dbReference type="HOGENOM" id="CLU_045011_18_0_11"/>
<dbReference type="PANTHER" id="PTHR43434">
    <property type="entry name" value="PHOSPHOGLYCOLATE PHOSPHATASE"/>
    <property type="match status" value="1"/>
</dbReference>
<dbReference type="Gene3D" id="1.10.150.240">
    <property type="entry name" value="Putative phosphatase, domain 2"/>
    <property type="match status" value="1"/>
</dbReference>
<dbReference type="InParanoid" id="C7Q8F7"/>
<dbReference type="Pfam" id="PF13419">
    <property type="entry name" value="HAD_2"/>
    <property type="match status" value="1"/>
</dbReference>
<accession>C7Q8F7</accession>
<dbReference type="InterPro" id="IPR023214">
    <property type="entry name" value="HAD_sf"/>
</dbReference>
<organism evidence="1 2">
    <name type="scientific">Catenulispora acidiphila (strain DSM 44928 / JCM 14897 / NBRC 102108 / NRRL B-24433 / ID139908)</name>
    <dbReference type="NCBI Taxonomy" id="479433"/>
    <lineage>
        <taxon>Bacteria</taxon>
        <taxon>Bacillati</taxon>
        <taxon>Actinomycetota</taxon>
        <taxon>Actinomycetes</taxon>
        <taxon>Catenulisporales</taxon>
        <taxon>Catenulisporaceae</taxon>
        <taxon>Catenulispora</taxon>
    </lineage>
</organism>
<dbReference type="SFLD" id="SFLDG01129">
    <property type="entry name" value="C1.5:_HAD__Beta-PGM__Phosphata"/>
    <property type="match status" value="1"/>
</dbReference>
<dbReference type="InterPro" id="IPR036412">
    <property type="entry name" value="HAD-like_sf"/>
</dbReference>
<dbReference type="GO" id="GO:0006281">
    <property type="term" value="P:DNA repair"/>
    <property type="evidence" value="ECO:0007669"/>
    <property type="project" value="TreeGrafter"/>
</dbReference>
<dbReference type="OrthoDB" id="9781769at2"/>
<dbReference type="eggNOG" id="COG0546">
    <property type="taxonomic scope" value="Bacteria"/>
</dbReference>
<dbReference type="InterPro" id="IPR041492">
    <property type="entry name" value="HAD_2"/>
</dbReference>
<gene>
    <name evidence="1" type="ordered locus">Caci_7316</name>
</gene>